<dbReference type="InterPro" id="IPR036291">
    <property type="entry name" value="NAD(P)-bd_dom_sf"/>
</dbReference>
<dbReference type="Pfam" id="PF05368">
    <property type="entry name" value="NmrA"/>
    <property type="match status" value="1"/>
</dbReference>
<organism evidence="2 3">
    <name type="scientific">Paenibacillus filicis</name>
    <dbReference type="NCBI Taxonomy" id="669464"/>
    <lineage>
        <taxon>Bacteria</taxon>
        <taxon>Bacillati</taxon>
        <taxon>Bacillota</taxon>
        <taxon>Bacilli</taxon>
        <taxon>Bacillales</taxon>
        <taxon>Paenibacillaceae</taxon>
        <taxon>Paenibacillus</taxon>
    </lineage>
</organism>
<proteinExistence type="predicted"/>
<protein>
    <submittedName>
        <fullName evidence="2">NmrA family NAD(P)-binding protein</fullName>
    </submittedName>
</protein>
<feature type="domain" description="NmrA-like" evidence="1">
    <location>
        <begin position="2"/>
        <end position="224"/>
    </location>
</feature>
<dbReference type="Proteomes" id="UP001469365">
    <property type="component" value="Unassembled WGS sequence"/>
</dbReference>
<accession>A0ABU9DTB0</accession>
<sequence>MKIVITGATGNLGKLVVRQLIDRKLGGQLIVSVRKPEAAEHWKKEGVEVRYGDYDVPASLVSSFEGAGKLLLISSPHRDDVVRLRQHQAALEAAREAGVRHIAYTSMAYADKGKLPLHRLHLDTEEAIRRSGIPYTMLRNSLYMDLLRFLGLREAMAGGLLLSPPGEWSFNIAAREDLAAAAAAVLREEGHENRSYELTAPRTWNLADLARVLSELSGRKVVRQTDAALNSPLYSSLTLSDLKSVSPDLERLAGYPLSSLQDEVRKLLDAPSIEPRSPRA</sequence>
<dbReference type="PANTHER" id="PTHR47129:SF1">
    <property type="entry name" value="NMRA-LIKE DOMAIN-CONTAINING PROTEIN"/>
    <property type="match status" value="1"/>
</dbReference>
<name>A0ABU9DTB0_9BACL</name>
<dbReference type="InterPro" id="IPR052718">
    <property type="entry name" value="NmrA-type_oxidoreductase"/>
</dbReference>
<dbReference type="RefSeq" id="WP_341419238.1">
    <property type="nucleotide sequence ID" value="NZ_JBBPCC010000026.1"/>
</dbReference>
<evidence type="ECO:0000259" key="1">
    <source>
        <dbReference type="Pfam" id="PF05368"/>
    </source>
</evidence>
<evidence type="ECO:0000313" key="3">
    <source>
        <dbReference type="Proteomes" id="UP001469365"/>
    </source>
</evidence>
<comment type="caution">
    <text evidence="2">The sequence shown here is derived from an EMBL/GenBank/DDBJ whole genome shotgun (WGS) entry which is preliminary data.</text>
</comment>
<dbReference type="Gene3D" id="3.90.25.10">
    <property type="entry name" value="UDP-galactose 4-epimerase, domain 1"/>
    <property type="match status" value="1"/>
</dbReference>
<reference evidence="2 3" key="1">
    <citation type="submission" date="2024-04" db="EMBL/GenBank/DDBJ databases">
        <title>draft genome sequnece of Paenibacillus filicis.</title>
        <authorList>
            <person name="Kim D.-U."/>
        </authorList>
    </citation>
    <scope>NUCLEOTIDE SEQUENCE [LARGE SCALE GENOMIC DNA]</scope>
    <source>
        <strain evidence="2 3">KACC14197</strain>
    </source>
</reference>
<keyword evidence="3" id="KW-1185">Reference proteome</keyword>
<dbReference type="PANTHER" id="PTHR47129">
    <property type="entry name" value="QUINONE OXIDOREDUCTASE 2"/>
    <property type="match status" value="1"/>
</dbReference>
<dbReference type="EMBL" id="JBBPCC010000026">
    <property type="protein sequence ID" value="MEK8132116.1"/>
    <property type="molecule type" value="Genomic_DNA"/>
</dbReference>
<gene>
    <name evidence="2" type="ORF">WMW72_29885</name>
</gene>
<dbReference type="InterPro" id="IPR008030">
    <property type="entry name" value="NmrA-like"/>
</dbReference>
<evidence type="ECO:0000313" key="2">
    <source>
        <dbReference type="EMBL" id="MEK8132116.1"/>
    </source>
</evidence>
<dbReference type="Gene3D" id="3.40.50.720">
    <property type="entry name" value="NAD(P)-binding Rossmann-like Domain"/>
    <property type="match status" value="1"/>
</dbReference>
<dbReference type="SUPFAM" id="SSF51735">
    <property type="entry name" value="NAD(P)-binding Rossmann-fold domains"/>
    <property type="match status" value="1"/>
</dbReference>